<dbReference type="PROSITE" id="PS50043">
    <property type="entry name" value="HTH_LUXR_2"/>
    <property type="match status" value="1"/>
</dbReference>
<proteinExistence type="predicted"/>
<organism evidence="6 7">
    <name type="scientific">Adlercreutzia hattorii</name>
    <dbReference type="NCBI Taxonomy" id="2707299"/>
    <lineage>
        <taxon>Bacteria</taxon>
        <taxon>Bacillati</taxon>
        <taxon>Actinomycetota</taxon>
        <taxon>Coriobacteriia</taxon>
        <taxon>Eggerthellales</taxon>
        <taxon>Eggerthellaceae</taxon>
        <taxon>Adlercreutzia</taxon>
    </lineage>
</organism>
<evidence type="ECO:0000256" key="2">
    <source>
        <dbReference type="ARBA" id="ARBA00023125"/>
    </source>
</evidence>
<evidence type="ECO:0000259" key="5">
    <source>
        <dbReference type="PROSITE" id="PS50043"/>
    </source>
</evidence>
<keyword evidence="7" id="KW-1185">Reference proteome</keyword>
<dbReference type="Proteomes" id="UP000501727">
    <property type="component" value="Chromosome"/>
</dbReference>
<dbReference type="KEGG" id="ahat:ADCFC_22440"/>
<dbReference type="InterPro" id="IPR000792">
    <property type="entry name" value="Tscrpt_reg_LuxR_C"/>
</dbReference>
<dbReference type="EMBL" id="AP022829">
    <property type="protein sequence ID" value="BCA89625.1"/>
    <property type="molecule type" value="Genomic_DNA"/>
</dbReference>
<dbReference type="Gene3D" id="1.10.10.10">
    <property type="entry name" value="Winged helix-like DNA-binding domain superfamily/Winged helix DNA-binding domain"/>
    <property type="match status" value="1"/>
</dbReference>
<dbReference type="SMART" id="SM00421">
    <property type="entry name" value="HTH_LUXR"/>
    <property type="match status" value="1"/>
</dbReference>
<keyword evidence="3" id="KW-0804">Transcription</keyword>
<reference evidence="7" key="2">
    <citation type="submission" date="2020-03" db="EMBL/GenBank/DDBJ databases">
        <title>Complete Genome Sequence of Adlercreutzia sp. strain 8CFCBH1 Producing Equol, Isolated from Healthy Japanese Feces.</title>
        <authorList>
            <person name="Ogata Y."/>
            <person name="Sakamoto M."/>
            <person name="Ohkuma M."/>
            <person name="Hattori M."/>
            <person name="Suda W."/>
        </authorList>
    </citation>
    <scope>NUCLEOTIDE SEQUENCE [LARGE SCALE GENOMIC DNA]</scope>
    <source>
        <strain evidence="7">8CFCBH1</strain>
    </source>
</reference>
<feature type="transmembrane region" description="Helical" evidence="4">
    <location>
        <begin position="41"/>
        <end position="61"/>
    </location>
</feature>
<dbReference type="PROSITE" id="PS00622">
    <property type="entry name" value="HTH_LUXR_1"/>
    <property type="match status" value="1"/>
</dbReference>
<evidence type="ECO:0000256" key="4">
    <source>
        <dbReference type="SAM" id="Phobius"/>
    </source>
</evidence>
<reference evidence="7" key="1">
    <citation type="journal article" date="2020" name="Microbiol. Resour. Announc.">
        <title>Complete Genome Sequence of Adlercreutzia sp. Strain 8CFCBH1, a Potent Producer of Equol, Isolated from Healthy Japanese Feces.</title>
        <authorList>
            <person name="Ogata Y."/>
            <person name="Sakamoto M."/>
            <person name="Ohkuma M."/>
            <person name="Hattori M."/>
            <person name="Suda W."/>
        </authorList>
    </citation>
    <scope>NUCLEOTIDE SEQUENCE [LARGE SCALE GENOMIC DNA]</scope>
    <source>
        <strain evidence="7">8CFCBH1</strain>
    </source>
</reference>
<evidence type="ECO:0000313" key="6">
    <source>
        <dbReference type="EMBL" id="BCA89625.1"/>
    </source>
</evidence>
<feature type="transmembrane region" description="Helical" evidence="4">
    <location>
        <begin position="67"/>
        <end position="86"/>
    </location>
</feature>
<feature type="domain" description="HTH luxR-type" evidence="5">
    <location>
        <begin position="130"/>
        <end position="193"/>
    </location>
</feature>
<keyword evidence="1" id="KW-0805">Transcription regulation</keyword>
<keyword evidence="4" id="KW-0472">Membrane</keyword>
<evidence type="ECO:0000313" key="7">
    <source>
        <dbReference type="Proteomes" id="UP000501727"/>
    </source>
</evidence>
<name>A0A6F8SNE1_9ACTN</name>
<keyword evidence="4" id="KW-1133">Transmembrane helix</keyword>
<keyword evidence="2" id="KW-0238">DNA-binding</keyword>
<dbReference type="AlphaFoldDB" id="A0A6F8SNE1"/>
<dbReference type="GO" id="GO:0006355">
    <property type="term" value="P:regulation of DNA-templated transcription"/>
    <property type="evidence" value="ECO:0007669"/>
    <property type="project" value="InterPro"/>
</dbReference>
<dbReference type="SUPFAM" id="SSF46894">
    <property type="entry name" value="C-terminal effector domain of the bipartite response regulators"/>
    <property type="match status" value="1"/>
</dbReference>
<sequence length="193" mass="20938">MIPFASFIIVFSALIGVGAACAAVGQACFRRRSDDVSTRLAVLWSVASIGLSIVVPALDGFQASKTAAIASAALLAATALASFFLSRYWREAAMKREAERLQLAKSGYADSQLADPEVPQEPDIEALCAKAARTYDLTRREEDVLRLLVEGRTAPQIAEELVVSPNTVKTHVRNLYRKLGINRRADLACRLES</sequence>
<accession>A0A6F8SNE1</accession>
<dbReference type="CDD" id="cd06170">
    <property type="entry name" value="LuxR_C_like"/>
    <property type="match status" value="1"/>
</dbReference>
<keyword evidence="4" id="KW-0812">Transmembrane</keyword>
<dbReference type="InterPro" id="IPR016032">
    <property type="entry name" value="Sig_transdc_resp-reg_C-effctor"/>
</dbReference>
<protein>
    <recommendedName>
        <fullName evidence="5">HTH luxR-type domain-containing protein</fullName>
    </recommendedName>
</protein>
<dbReference type="PANTHER" id="PTHR44688:SF16">
    <property type="entry name" value="DNA-BINDING TRANSCRIPTIONAL ACTIVATOR DEVR_DOSR"/>
    <property type="match status" value="1"/>
</dbReference>
<dbReference type="Pfam" id="PF00196">
    <property type="entry name" value="GerE"/>
    <property type="match status" value="1"/>
</dbReference>
<feature type="transmembrane region" description="Helical" evidence="4">
    <location>
        <begin position="6"/>
        <end position="29"/>
    </location>
</feature>
<evidence type="ECO:0000256" key="1">
    <source>
        <dbReference type="ARBA" id="ARBA00023015"/>
    </source>
</evidence>
<dbReference type="GO" id="GO:0003677">
    <property type="term" value="F:DNA binding"/>
    <property type="evidence" value="ECO:0007669"/>
    <property type="project" value="UniProtKB-KW"/>
</dbReference>
<dbReference type="PRINTS" id="PR00038">
    <property type="entry name" value="HTHLUXR"/>
</dbReference>
<dbReference type="RefSeq" id="WP_227069470.1">
    <property type="nucleotide sequence ID" value="NZ_AP022829.1"/>
</dbReference>
<gene>
    <name evidence="6" type="ORF">ADCFC_21220</name>
</gene>
<evidence type="ECO:0000256" key="3">
    <source>
        <dbReference type="ARBA" id="ARBA00023163"/>
    </source>
</evidence>
<dbReference type="InterPro" id="IPR036388">
    <property type="entry name" value="WH-like_DNA-bd_sf"/>
</dbReference>
<dbReference type="PANTHER" id="PTHR44688">
    <property type="entry name" value="DNA-BINDING TRANSCRIPTIONAL ACTIVATOR DEVR_DOSR"/>
    <property type="match status" value="1"/>
</dbReference>